<reference evidence="4 5" key="1">
    <citation type="submission" date="2019-07" db="EMBL/GenBank/DDBJ databases">
        <title>Whole genome shotgun sequence of Skermanella aerolata NBRC 106429.</title>
        <authorList>
            <person name="Hosoyama A."/>
            <person name="Uohara A."/>
            <person name="Ohji S."/>
            <person name="Ichikawa N."/>
        </authorList>
    </citation>
    <scope>NUCLEOTIDE SEQUENCE [LARGE SCALE GENOMIC DNA]</scope>
    <source>
        <strain evidence="4 5">NBRC 106429</strain>
    </source>
</reference>
<dbReference type="InterPro" id="IPR027417">
    <property type="entry name" value="P-loop_NTPase"/>
</dbReference>
<feature type="region of interest" description="Disordered" evidence="3">
    <location>
        <begin position="275"/>
        <end position="305"/>
    </location>
</feature>
<dbReference type="SUPFAM" id="SSF52540">
    <property type="entry name" value="P-loop containing nucleoside triphosphate hydrolases"/>
    <property type="match status" value="1"/>
</dbReference>
<gene>
    <name evidence="4" type="ORF">SAE02_70020</name>
</gene>
<dbReference type="RefSeq" id="WP_052832584.1">
    <property type="nucleotide sequence ID" value="NZ_BJYZ01000052.1"/>
</dbReference>
<evidence type="ECO:0000256" key="1">
    <source>
        <dbReference type="ARBA" id="ARBA00022741"/>
    </source>
</evidence>
<evidence type="ECO:0000256" key="2">
    <source>
        <dbReference type="ARBA" id="ARBA00022840"/>
    </source>
</evidence>
<dbReference type="Proteomes" id="UP000321523">
    <property type="component" value="Unassembled WGS sequence"/>
</dbReference>
<dbReference type="CDD" id="cd05387">
    <property type="entry name" value="BY-kinase"/>
    <property type="match status" value="1"/>
</dbReference>
<dbReference type="EMBL" id="BJYZ01000052">
    <property type="protein sequence ID" value="GEO42854.1"/>
    <property type="molecule type" value="Genomic_DNA"/>
</dbReference>
<accession>A0A512E2B7</accession>
<evidence type="ECO:0000256" key="3">
    <source>
        <dbReference type="SAM" id="MobiDB-lite"/>
    </source>
</evidence>
<feature type="region of interest" description="Disordered" evidence="3">
    <location>
        <begin position="1"/>
        <end position="21"/>
    </location>
</feature>
<dbReference type="InterPro" id="IPR005702">
    <property type="entry name" value="Wzc-like_C"/>
</dbReference>
<organism evidence="4 5">
    <name type="scientific">Skermanella aerolata</name>
    <dbReference type="NCBI Taxonomy" id="393310"/>
    <lineage>
        <taxon>Bacteria</taxon>
        <taxon>Pseudomonadati</taxon>
        <taxon>Pseudomonadota</taxon>
        <taxon>Alphaproteobacteria</taxon>
        <taxon>Rhodospirillales</taxon>
        <taxon>Azospirillaceae</taxon>
        <taxon>Skermanella</taxon>
    </lineage>
</organism>
<protein>
    <submittedName>
        <fullName evidence="4">Uncharacterized protein</fullName>
    </submittedName>
</protein>
<name>A0A512E2B7_9PROT</name>
<keyword evidence="1" id="KW-0547">Nucleotide-binding</keyword>
<sequence length="305" mass="33106">MDLIHRAVQKSSTARREAPAVEPVWEQAPAAPRLAPLAPPPLPYNEVRIDPDRLRELGLAGANDRRSRLAEEMRLLKRRLIQKMNPLASEAEGRTNLILVTSAVPGEGKSFISLNLALSFVADEHFDVLLIDADAMRPKILTMLGLPPSRGLADLLMHPEMDPSEVLLHDPDLRLTILPPGGEVSSATDLYGGPHMKDLVKRLGRAKPNRIVILDAPPVLATTEPIMLAHIVDEVLMVVEADRTAHSAIRSALDLLEPCDNLSLVLNKAAGSKSTEQFGSYYTPGLRGKTEGSPASLPATPKEKA</sequence>
<evidence type="ECO:0000313" key="4">
    <source>
        <dbReference type="EMBL" id="GEO42854.1"/>
    </source>
</evidence>
<evidence type="ECO:0000313" key="5">
    <source>
        <dbReference type="Proteomes" id="UP000321523"/>
    </source>
</evidence>
<comment type="caution">
    <text evidence="4">The sequence shown here is derived from an EMBL/GenBank/DDBJ whole genome shotgun (WGS) entry which is preliminary data.</text>
</comment>
<keyword evidence="2" id="KW-0067">ATP-binding</keyword>
<proteinExistence type="predicted"/>
<dbReference type="InterPro" id="IPR050445">
    <property type="entry name" value="Bact_polysacc_biosynth/exp"/>
</dbReference>
<dbReference type="PANTHER" id="PTHR32309">
    <property type="entry name" value="TYROSINE-PROTEIN KINASE"/>
    <property type="match status" value="1"/>
</dbReference>
<dbReference type="OrthoDB" id="230260at2"/>
<dbReference type="Gene3D" id="3.40.50.300">
    <property type="entry name" value="P-loop containing nucleotide triphosphate hydrolases"/>
    <property type="match status" value="1"/>
</dbReference>
<dbReference type="PANTHER" id="PTHR32309:SF31">
    <property type="entry name" value="CAPSULAR EXOPOLYSACCHARIDE FAMILY"/>
    <property type="match status" value="1"/>
</dbReference>
<keyword evidence="5" id="KW-1185">Reference proteome</keyword>
<dbReference type="AlphaFoldDB" id="A0A512E2B7"/>